<proteinExistence type="predicted"/>
<gene>
    <name evidence="1" type="ORF">OPT61_g9863</name>
</gene>
<sequence>MARLMARMVTEVSNQEERKQMLVGRAQSAVQRQHRAASTSSLGSRYKGCDMRPSTSSFPDDPQLRRADVTDPALWLCSSLSLGYDLRPVARAADCAAQLRSWLPITLVRRIIAGGQDHHQGKSMELPTRNPVCAASAERRLGVFGFLTEDESELDVLSILMLFGCVDSLSLVNEVFS</sequence>
<keyword evidence="2" id="KW-1185">Reference proteome</keyword>
<dbReference type="EMBL" id="JAPHNI010001316">
    <property type="protein sequence ID" value="KAJ8105951.1"/>
    <property type="molecule type" value="Genomic_DNA"/>
</dbReference>
<dbReference type="Proteomes" id="UP001153331">
    <property type="component" value="Unassembled WGS sequence"/>
</dbReference>
<evidence type="ECO:0000313" key="2">
    <source>
        <dbReference type="Proteomes" id="UP001153331"/>
    </source>
</evidence>
<evidence type="ECO:0000313" key="1">
    <source>
        <dbReference type="EMBL" id="KAJ8105951.1"/>
    </source>
</evidence>
<accession>A0ACC2HSA4</accession>
<protein>
    <submittedName>
        <fullName evidence="1">Uncharacterized protein</fullName>
    </submittedName>
</protein>
<reference evidence="1" key="1">
    <citation type="submission" date="2022-11" db="EMBL/GenBank/DDBJ databases">
        <title>Genome Sequence of Boeremia exigua.</title>
        <authorList>
            <person name="Buettner E."/>
        </authorList>
    </citation>
    <scope>NUCLEOTIDE SEQUENCE</scope>
    <source>
        <strain evidence="1">CU02</strain>
    </source>
</reference>
<organism evidence="1 2">
    <name type="scientific">Boeremia exigua</name>
    <dbReference type="NCBI Taxonomy" id="749465"/>
    <lineage>
        <taxon>Eukaryota</taxon>
        <taxon>Fungi</taxon>
        <taxon>Dikarya</taxon>
        <taxon>Ascomycota</taxon>
        <taxon>Pezizomycotina</taxon>
        <taxon>Dothideomycetes</taxon>
        <taxon>Pleosporomycetidae</taxon>
        <taxon>Pleosporales</taxon>
        <taxon>Pleosporineae</taxon>
        <taxon>Didymellaceae</taxon>
        <taxon>Boeremia</taxon>
    </lineage>
</organism>
<comment type="caution">
    <text evidence="1">The sequence shown here is derived from an EMBL/GenBank/DDBJ whole genome shotgun (WGS) entry which is preliminary data.</text>
</comment>
<name>A0ACC2HSA4_9PLEO</name>